<feature type="transmembrane region" description="Helical" evidence="1">
    <location>
        <begin position="110"/>
        <end position="130"/>
    </location>
</feature>
<protein>
    <submittedName>
        <fullName evidence="2">Uncharacterized protein</fullName>
    </submittedName>
</protein>
<comment type="caution">
    <text evidence="2">The sequence shown here is derived from an EMBL/GenBank/DDBJ whole genome shotgun (WGS) entry which is preliminary data.</text>
</comment>
<evidence type="ECO:0000256" key="1">
    <source>
        <dbReference type="SAM" id="Phobius"/>
    </source>
</evidence>
<keyword evidence="1" id="KW-1133">Transmembrane helix</keyword>
<feature type="transmembrane region" description="Helical" evidence="1">
    <location>
        <begin position="71"/>
        <end position="90"/>
    </location>
</feature>
<proteinExistence type="predicted"/>
<feature type="transmembrane region" description="Helical" evidence="1">
    <location>
        <begin position="25"/>
        <end position="50"/>
    </location>
</feature>
<keyword evidence="1" id="KW-0472">Membrane</keyword>
<name>A0A812B789_ACAPH</name>
<organism evidence="2 3">
    <name type="scientific">Acanthosepion pharaonis</name>
    <name type="common">Pharaoh cuttlefish</name>
    <name type="synonym">Sepia pharaonis</name>
    <dbReference type="NCBI Taxonomy" id="158019"/>
    <lineage>
        <taxon>Eukaryota</taxon>
        <taxon>Metazoa</taxon>
        <taxon>Spiralia</taxon>
        <taxon>Lophotrochozoa</taxon>
        <taxon>Mollusca</taxon>
        <taxon>Cephalopoda</taxon>
        <taxon>Coleoidea</taxon>
        <taxon>Decapodiformes</taxon>
        <taxon>Sepiida</taxon>
        <taxon>Sepiina</taxon>
        <taxon>Sepiidae</taxon>
        <taxon>Acanthosepion</taxon>
    </lineage>
</organism>
<feature type="transmembrane region" description="Helical" evidence="1">
    <location>
        <begin position="169"/>
        <end position="190"/>
    </location>
</feature>
<keyword evidence="3" id="KW-1185">Reference proteome</keyword>
<dbReference type="EMBL" id="CAHIKZ030000365">
    <property type="protein sequence ID" value="CAE1170479.1"/>
    <property type="molecule type" value="Genomic_DNA"/>
</dbReference>
<gene>
    <name evidence="2" type="ORF">SPHA_11123</name>
</gene>
<keyword evidence="1" id="KW-0812">Transmembrane</keyword>
<reference evidence="2" key="1">
    <citation type="submission" date="2021-01" db="EMBL/GenBank/DDBJ databases">
        <authorList>
            <person name="Li R."/>
            <person name="Bekaert M."/>
        </authorList>
    </citation>
    <scope>NUCLEOTIDE SEQUENCE</scope>
    <source>
        <strain evidence="2">Farmed</strain>
    </source>
</reference>
<sequence>MLSPFSFNTSPLSLLFFLSNPLTPFSFNVSFLLSHLLYPPFLFVSLFILSPFHSLSNQSPFHFTSLFSSKSILISLAFSFLICHVLPPSLSLSLYTLFLSNSFTPIPASLSTFSFTIPISLSSLSLSLSLPPSLVIPFYRSTIASFLLSHILCPPLSLFSIYLTTSLLYQSFFSLICYIFPSLSLYSLFFSNSLTPISAYLSPVIYDVPLSLFSIYLNPLLFYHFLLSHLLSLSLTLYSHSIYNPVTPLPAYLCPLLFIMFLAIFFSLSIHISFTMLLTSLFFVLTNSLFLYQPSFLLSHLLCLSLSLYSQFLSNHPTLSLSL</sequence>
<evidence type="ECO:0000313" key="3">
    <source>
        <dbReference type="Proteomes" id="UP000597762"/>
    </source>
</evidence>
<feature type="transmembrane region" description="Helical" evidence="1">
    <location>
        <begin position="142"/>
        <end position="163"/>
    </location>
</feature>
<accession>A0A812B789</accession>
<feature type="transmembrane region" description="Helical" evidence="1">
    <location>
        <begin position="197"/>
        <end position="216"/>
    </location>
</feature>
<evidence type="ECO:0000313" key="2">
    <source>
        <dbReference type="EMBL" id="CAE1170479.1"/>
    </source>
</evidence>
<dbReference type="Proteomes" id="UP000597762">
    <property type="component" value="Unassembled WGS sequence"/>
</dbReference>
<dbReference type="AlphaFoldDB" id="A0A812B789"/>
<feature type="transmembrane region" description="Helical" evidence="1">
    <location>
        <begin position="251"/>
        <end position="284"/>
    </location>
</feature>